<evidence type="ECO:0000313" key="4">
    <source>
        <dbReference type="EMBL" id="SUA74744.1"/>
    </source>
</evidence>
<accession>A0A378YCB2</accession>
<reference evidence="4 6" key="1">
    <citation type="submission" date="2018-06" db="EMBL/GenBank/DDBJ databases">
        <authorList>
            <consortium name="Pathogen Informatics"/>
            <person name="Doyle S."/>
        </authorList>
    </citation>
    <scope>NUCLEOTIDE SEQUENCE [LARGE SCALE GENOMIC DNA]</scope>
    <source>
        <strain evidence="4 6">NCTC13160</strain>
    </source>
</reference>
<keyword evidence="2" id="KW-1133">Transmembrane helix</keyword>
<feature type="compositionally biased region" description="Basic and acidic residues" evidence="1">
    <location>
        <begin position="202"/>
        <end position="219"/>
    </location>
</feature>
<feature type="domain" description="SAF" evidence="3">
    <location>
        <begin position="58"/>
        <end position="122"/>
    </location>
</feature>
<reference evidence="5 7" key="2">
    <citation type="submission" date="2019-08" db="EMBL/GenBank/DDBJ databases">
        <authorList>
            <person name="Peeters C."/>
        </authorList>
    </citation>
    <scope>NUCLEOTIDE SEQUENCE [LARGE SCALE GENOMIC DNA]</scope>
    <source>
        <strain evidence="5 7">LMG 31119</strain>
    </source>
</reference>
<dbReference type="AlphaFoldDB" id="A0A378YCB2"/>
<dbReference type="InterPro" id="IPR031571">
    <property type="entry name" value="RcpC_dom"/>
</dbReference>
<organism evidence="4 6">
    <name type="scientific">Pandoraea pnomenusa</name>
    <dbReference type="NCBI Taxonomy" id="93220"/>
    <lineage>
        <taxon>Bacteria</taxon>
        <taxon>Pseudomonadati</taxon>
        <taxon>Pseudomonadota</taxon>
        <taxon>Betaproteobacteria</taxon>
        <taxon>Burkholderiales</taxon>
        <taxon>Burkholderiaceae</taxon>
        <taxon>Pandoraea</taxon>
    </lineage>
</organism>
<dbReference type="InterPro" id="IPR017592">
    <property type="entry name" value="Pilus_assmbl_Flp-typ_CpaB"/>
</dbReference>
<evidence type="ECO:0000259" key="3">
    <source>
        <dbReference type="SMART" id="SM00858"/>
    </source>
</evidence>
<name>A0A378YCB2_9BURK</name>
<dbReference type="EMBL" id="CABPSO010000002">
    <property type="protein sequence ID" value="VVE62792.1"/>
    <property type="molecule type" value="Genomic_DNA"/>
</dbReference>
<feature type="transmembrane region" description="Helical" evidence="2">
    <location>
        <begin position="12"/>
        <end position="34"/>
    </location>
</feature>
<evidence type="ECO:0000256" key="2">
    <source>
        <dbReference type="SAM" id="Phobius"/>
    </source>
</evidence>
<dbReference type="RefSeq" id="WP_023595961.1">
    <property type="nucleotide sequence ID" value="NZ_CABPSO010000002.1"/>
</dbReference>
<dbReference type="EMBL" id="UGSG01000001">
    <property type="protein sequence ID" value="SUA74744.1"/>
    <property type="molecule type" value="Genomic_DNA"/>
</dbReference>
<evidence type="ECO:0000313" key="5">
    <source>
        <dbReference type="EMBL" id="VVE62792.1"/>
    </source>
</evidence>
<dbReference type="Proteomes" id="UP000254573">
    <property type="component" value="Unassembled WGS sequence"/>
</dbReference>
<dbReference type="Pfam" id="PF16976">
    <property type="entry name" value="RcpC"/>
    <property type="match status" value="1"/>
</dbReference>
<dbReference type="Pfam" id="PF08666">
    <property type="entry name" value="SAF"/>
    <property type="match status" value="1"/>
</dbReference>
<dbReference type="NCBIfam" id="TIGR03177">
    <property type="entry name" value="pilus_cpaB"/>
    <property type="match status" value="1"/>
</dbReference>
<evidence type="ECO:0000313" key="7">
    <source>
        <dbReference type="Proteomes" id="UP000361468"/>
    </source>
</evidence>
<feature type="region of interest" description="Disordered" evidence="1">
    <location>
        <begin position="306"/>
        <end position="341"/>
    </location>
</feature>
<keyword evidence="2" id="KW-0472">Membrane</keyword>
<keyword evidence="7" id="KW-1185">Reference proteome</keyword>
<proteinExistence type="predicted"/>
<dbReference type="STRING" id="93220.A6P55_23430"/>
<dbReference type="SMART" id="SM00858">
    <property type="entry name" value="SAF"/>
    <property type="match status" value="1"/>
</dbReference>
<feature type="region of interest" description="Disordered" evidence="1">
    <location>
        <begin position="202"/>
        <end position="223"/>
    </location>
</feature>
<dbReference type="InterPro" id="IPR013974">
    <property type="entry name" value="SAF"/>
</dbReference>
<sequence>MMFKRIKTQALIHNPWVMLGVAVFAAALLTLWIYKYMSGREAAMRQSLMESMNANTRVSVLVPTSDLKAGATVTTGNFAARQVPVDFVYDDTVRADEFDAVENQTLVRAVHRGSPIRRADISAMQARDFSDMLKAGTRALTIDIDATNSADNMLKPGNHIDLFLIANPPSSAPGTSNGGSGGNAQSAQLLLSDLTVLATGRDVRPRDYGEQMSRDRSEDAPSDEYGSLTLQVTPEQAGKIALAQKIGSLRAVLRNRSDKAATPDVVVHQSALFGDAGADGIQYIIGGSHDSSVSVRPELAMPGMRTPIADAAAPRPALTPSDAQRRVMEQVQSALAGRRGQ</sequence>
<protein>
    <submittedName>
        <fullName evidence="4">Flp pilus assembly protein CpaB</fullName>
    </submittedName>
</protein>
<dbReference type="CDD" id="cd11614">
    <property type="entry name" value="SAF_CpaB_FlgA_like"/>
    <property type="match status" value="1"/>
</dbReference>
<dbReference type="Proteomes" id="UP000361468">
    <property type="component" value="Unassembled WGS sequence"/>
</dbReference>
<gene>
    <name evidence="4" type="ORF">NCTC13160_00474</name>
    <name evidence="5" type="ORF">PPN31119_00995</name>
</gene>
<keyword evidence="2" id="KW-0812">Transmembrane</keyword>
<evidence type="ECO:0000313" key="6">
    <source>
        <dbReference type="Proteomes" id="UP000254573"/>
    </source>
</evidence>
<evidence type="ECO:0000256" key="1">
    <source>
        <dbReference type="SAM" id="MobiDB-lite"/>
    </source>
</evidence>